<dbReference type="Proteomes" id="UP000678374">
    <property type="component" value="Unassembled WGS sequence"/>
</dbReference>
<dbReference type="InterPro" id="IPR050832">
    <property type="entry name" value="Bact_Acetyltransf"/>
</dbReference>
<dbReference type="Gene3D" id="3.40.630.30">
    <property type="match status" value="1"/>
</dbReference>
<dbReference type="SUPFAM" id="SSF55729">
    <property type="entry name" value="Acyl-CoA N-acyltransferases (Nat)"/>
    <property type="match status" value="1"/>
</dbReference>
<dbReference type="InterPro" id="IPR000182">
    <property type="entry name" value="GNAT_dom"/>
</dbReference>
<comment type="caution">
    <text evidence="4">The sequence shown here is derived from an EMBL/GenBank/DDBJ whole genome shotgun (WGS) entry which is preliminary data.</text>
</comment>
<keyword evidence="5" id="KW-1185">Reference proteome</keyword>
<evidence type="ECO:0000259" key="3">
    <source>
        <dbReference type="PROSITE" id="PS51186"/>
    </source>
</evidence>
<dbReference type="PANTHER" id="PTHR43877">
    <property type="entry name" value="AMINOALKYLPHOSPHONATE N-ACETYLTRANSFERASE-RELATED-RELATED"/>
    <property type="match status" value="1"/>
</dbReference>
<dbReference type="PANTHER" id="PTHR43877:SF2">
    <property type="entry name" value="AMINOALKYLPHOSPHONATE N-ACETYLTRANSFERASE-RELATED"/>
    <property type="match status" value="1"/>
</dbReference>
<evidence type="ECO:0000313" key="4">
    <source>
        <dbReference type="EMBL" id="MBQ0961802.1"/>
    </source>
</evidence>
<dbReference type="PROSITE" id="PS51186">
    <property type="entry name" value="GNAT"/>
    <property type="match status" value="1"/>
</dbReference>
<gene>
    <name evidence="4" type="ORF">KAK06_22890</name>
</gene>
<keyword evidence="2 4" id="KW-0012">Acyltransferase</keyword>
<dbReference type="Pfam" id="PF00583">
    <property type="entry name" value="Acetyltransf_1"/>
    <property type="match status" value="1"/>
</dbReference>
<dbReference type="GO" id="GO:0016747">
    <property type="term" value="F:acyltransferase activity, transferring groups other than amino-acyl groups"/>
    <property type="evidence" value="ECO:0007669"/>
    <property type="project" value="InterPro"/>
</dbReference>
<dbReference type="AlphaFoldDB" id="A0A940YNF1"/>
<dbReference type="EMBL" id="JAGQDE010000040">
    <property type="protein sequence ID" value="MBQ0961802.1"/>
    <property type="molecule type" value="Genomic_DNA"/>
</dbReference>
<name>A0A940YNF1_9BURK</name>
<accession>A0A940YNF1</accession>
<protein>
    <submittedName>
        <fullName evidence="4">GNAT family N-acetyltransferase</fullName>
        <ecNumber evidence="4">2.3.1.-</ecNumber>
    </submittedName>
</protein>
<sequence>MSTDPENPPNLLLRRARADDARDVAALMSEPGVYAQTLQMPHASEAWWRERLAAMDKPGVELQLAAERDGRVVGLAGLHQPTPSPRRRHVAGLGITLAREAQGQGVGDAMMRALLQHADEWAGLLRLELTVYADNARAIRLYERHGFEREGLMRGYGLRGGAYVDCVAMARWRPGAVGAMAPL</sequence>
<dbReference type="EC" id="2.3.1.-" evidence="4"/>
<evidence type="ECO:0000313" key="5">
    <source>
        <dbReference type="Proteomes" id="UP000678374"/>
    </source>
</evidence>
<organism evidence="4 5">
    <name type="scientific">Ideonella aquatica</name>
    <dbReference type="NCBI Taxonomy" id="2824119"/>
    <lineage>
        <taxon>Bacteria</taxon>
        <taxon>Pseudomonadati</taxon>
        <taxon>Pseudomonadota</taxon>
        <taxon>Betaproteobacteria</taxon>
        <taxon>Burkholderiales</taxon>
        <taxon>Sphaerotilaceae</taxon>
        <taxon>Ideonella</taxon>
    </lineage>
</organism>
<evidence type="ECO:0000256" key="1">
    <source>
        <dbReference type="ARBA" id="ARBA00022679"/>
    </source>
</evidence>
<keyword evidence="1 4" id="KW-0808">Transferase</keyword>
<reference evidence="4" key="1">
    <citation type="submission" date="2021-04" db="EMBL/GenBank/DDBJ databases">
        <title>The genome sequence of Ideonella sp. 4Y11.</title>
        <authorList>
            <person name="Liu Y."/>
        </authorList>
    </citation>
    <scope>NUCLEOTIDE SEQUENCE</scope>
    <source>
        <strain evidence="4">4Y11</strain>
    </source>
</reference>
<feature type="domain" description="N-acetyltransferase" evidence="3">
    <location>
        <begin position="11"/>
        <end position="174"/>
    </location>
</feature>
<evidence type="ECO:0000256" key="2">
    <source>
        <dbReference type="ARBA" id="ARBA00023315"/>
    </source>
</evidence>
<dbReference type="CDD" id="cd04301">
    <property type="entry name" value="NAT_SF"/>
    <property type="match status" value="1"/>
</dbReference>
<dbReference type="RefSeq" id="WP_210804487.1">
    <property type="nucleotide sequence ID" value="NZ_JAGQDE010000040.1"/>
</dbReference>
<dbReference type="InterPro" id="IPR016181">
    <property type="entry name" value="Acyl_CoA_acyltransferase"/>
</dbReference>
<proteinExistence type="predicted"/>